<evidence type="ECO:0000313" key="3">
    <source>
        <dbReference type="Proteomes" id="UP000464507"/>
    </source>
</evidence>
<organism evidence="2 3">
    <name type="scientific">Marisediminicola antarctica</name>
    <dbReference type="NCBI Taxonomy" id="674079"/>
    <lineage>
        <taxon>Bacteria</taxon>
        <taxon>Bacillati</taxon>
        <taxon>Actinomycetota</taxon>
        <taxon>Actinomycetes</taxon>
        <taxon>Micrococcales</taxon>
        <taxon>Microbacteriaceae</taxon>
        <taxon>Marisediminicola</taxon>
    </lineage>
</organism>
<feature type="compositionally biased region" description="Acidic residues" evidence="1">
    <location>
        <begin position="39"/>
        <end position="49"/>
    </location>
</feature>
<dbReference type="EMBL" id="CP017146">
    <property type="protein sequence ID" value="QHO71151.1"/>
    <property type="molecule type" value="Genomic_DNA"/>
</dbReference>
<feature type="region of interest" description="Disordered" evidence="1">
    <location>
        <begin position="25"/>
        <end position="49"/>
    </location>
</feature>
<proteinExistence type="predicted"/>
<name>A0A7L5APR9_9MICO</name>
<dbReference type="Proteomes" id="UP000464507">
    <property type="component" value="Chromosome"/>
</dbReference>
<sequence length="110" mass="11885">MAFATSQPSQLEAAVSACELEGNADARLGDEGTTLTLDMEGEGEGEDDTGTLSFAEILCVLEDLEVPDRVTALMGETRSLDRRQTGDWDDVSAFWSYHPDNGLDVILTVE</sequence>
<protein>
    <submittedName>
        <fullName evidence="2">Uncharacterized protein</fullName>
    </submittedName>
</protein>
<accession>A0A7L5APR9</accession>
<evidence type="ECO:0000313" key="2">
    <source>
        <dbReference type="EMBL" id="QHO71151.1"/>
    </source>
</evidence>
<gene>
    <name evidence="2" type="ORF">BHD05_11200</name>
</gene>
<dbReference type="KEGG" id="mant:BHD05_11200"/>
<reference evidence="2 3" key="1">
    <citation type="submission" date="2016-09" db="EMBL/GenBank/DDBJ databases">
        <title>Complete genome sequence of microbes from the polar regions.</title>
        <authorList>
            <person name="Liao L."/>
            <person name="Chen B."/>
        </authorList>
    </citation>
    <scope>NUCLEOTIDE SEQUENCE [LARGE SCALE GENOMIC DNA]</scope>
    <source>
        <strain evidence="2 3">ZS314</strain>
    </source>
</reference>
<dbReference type="AlphaFoldDB" id="A0A7L5APR9"/>
<evidence type="ECO:0000256" key="1">
    <source>
        <dbReference type="SAM" id="MobiDB-lite"/>
    </source>
</evidence>
<keyword evidence="3" id="KW-1185">Reference proteome</keyword>